<reference evidence="1" key="1">
    <citation type="submission" date="2021-06" db="EMBL/GenBank/DDBJ databases">
        <authorList>
            <person name="Kallberg Y."/>
            <person name="Tangrot J."/>
            <person name="Rosling A."/>
        </authorList>
    </citation>
    <scope>NUCLEOTIDE SEQUENCE</scope>
    <source>
        <strain evidence="1">IL203A</strain>
    </source>
</reference>
<evidence type="ECO:0000313" key="1">
    <source>
        <dbReference type="EMBL" id="CAG8551896.1"/>
    </source>
</evidence>
<organism evidence="1 2">
    <name type="scientific">Dentiscutata heterogama</name>
    <dbReference type="NCBI Taxonomy" id="1316150"/>
    <lineage>
        <taxon>Eukaryota</taxon>
        <taxon>Fungi</taxon>
        <taxon>Fungi incertae sedis</taxon>
        <taxon>Mucoromycota</taxon>
        <taxon>Glomeromycotina</taxon>
        <taxon>Glomeromycetes</taxon>
        <taxon>Diversisporales</taxon>
        <taxon>Gigasporaceae</taxon>
        <taxon>Dentiscutata</taxon>
    </lineage>
</organism>
<dbReference type="Proteomes" id="UP000789702">
    <property type="component" value="Unassembled WGS sequence"/>
</dbReference>
<gene>
    <name evidence="1" type="ORF">DHETER_LOCUS5263</name>
</gene>
<accession>A0ACA9LXC3</accession>
<keyword evidence="2" id="KW-1185">Reference proteome</keyword>
<evidence type="ECO:0000313" key="2">
    <source>
        <dbReference type="Proteomes" id="UP000789702"/>
    </source>
</evidence>
<name>A0ACA9LXC3_9GLOM</name>
<comment type="caution">
    <text evidence="1">The sequence shown here is derived from an EMBL/GenBank/DDBJ whole genome shotgun (WGS) entry which is preliminary data.</text>
</comment>
<dbReference type="EMBL" id="CAJVPU010005730">
    <property type="protein sequence ID" value="CAG8551896.1"/>
    <property type="molecule type" value="Genomic_DNA"/>
</dbReference>
<protein>
    <submittedName>
        <fullName evidence="1">13464_t:CDS:1</fullName>
    </submittedName>
</protein>
<proteinExistence type="predicted"/>
<feature type="non-terminal residue" evidence="1">
    <location>
        <position position="1"/>
    </location>
</feature>
<sequence>DDEFEEKELEDWIYRFLEVEEQNESSEEDDEDKGYENLNLNNLGEGEAWWNLNSDNDYLLENDHDWNQEEEYHYEAESLNNEWNEESRADESPEVTLPDLAIKEYEEIADLFDFYFDKEENPVAMYNVETLPKEQEEKIEVILDKNPDLFLRVSLSLAELIGVTTE</sequence>